<feature type="compositionally biased region" description="Low complexity" evidence="4">
    <location>
        <begin position="185"/>
        <end position="195"/>
    </location>
</feature>
<dbReference type="GO" id="GO:0008270">
    <property type="term" value="F:zinc ion binding"/>
    <property type="evidence" value="ECO:0007669"/>
    <property type="project" value="UniProtKB-KW"/>
</dbReference>
<reference evidence="7" key="1">
    <citation type="submission" date="2015-09" db="EMBL/GenBank/DDBJ databases">
        <authorList>
            <consortium name="Pathogen Informatics"/>
        </authorList>
    </citation>
    <scope>NUCLEOTIDE SEQUENCE [LARGE SCALE GENOMIC DNA]</scope>
    <source>
        <strain evidence="7">Lake Konstanz</strain>
    </source>
</reference>
<evidence type="ECO:0000256" key="1">
    <source>
        <dbReference type="ARBA" id="ARBA00022723"/>
    </source>
</evidence>
<keyword evidence="2" id="KW-0863">Zinc-finger</keyword>
<name>A0A0S4JDR0_BODSA</name>
<feature type="region of interest" description="Disordered" evidence="4">
    <location>
        <begin position="529"/>
        <end position="555"/>
    </location>
</feature>
<keyword evidence="3" id="KW-0862">Zinc</keyword>
<dbReference type="Gene3D" id="3.30.60.90">
    <property type="match status" value="1"/>
</dbReference>
<dbReference type="VEuPathDB" id="TriTrypDB:BSAL_14815"/>
<dbReference type="SUPFAM" id="SSF57850">
    <property type="entry name" value="RING/U-box"/>
    <property type="match status" value="1"/>
</dbReference>
<sequence length="924" mass="100772">MSSRNLSRQQSSIVAPENAPLLGGLSERLMITPSPVTTPVAWTNAMSYERVEFVSILQEWLRLKVFQRDDITISESHRFFCSVGLPPTKEHVLCLSGKAARTREPLYLKLVRHIRHTMVSDLEVDVRFGTQIGDRLPFGLRVTPLLETPHMRAARYWRRAFWAMRAGIVRKIAETRAMAQQRINASSGPASSSAAKRQTALYRPAGPKPPSGGGSCAGTGGEKSFRFVPASSRPLIPMSTYHTECAASSINLDRLTLNTPTLIIVWASWDAPSVTWLEEYVFPLGGGGSLVTADGGPRVGPPVDPWVMLVKRYLFVPEKTTWASVMASRGFFFLIIVWASWDAPSVMEYVFPLGGGGSLVSADGGPRVGPPVDPWVTLVKRYLFVPEKTTWASVMASRGRHPKRTTSPQTEPATTAQRETISPLGSEEDALVPSLCKRGNIVLVNVDSDLDAANAAMQDFQRRSRFWTSSEVSMSSVWVGSQGMQSELAVNLDVHNLPMIAACDPPERPGAAPIVKELDNGELAREAVRRKSSIRRRVSPPSEPTAAAHGGTVNTTPSLKLGLPMWHDVPRAERDRLLNIVAATVTSHDAPLILESVVNIAYPAENEDRDQTLVYEMESDLLAYGVKSSKITLRGSCCRTVIFDAGPTSAATAEPTGNTRDAIYAIAKRVRNSEVVVEMFSPSVPLVFTFDELTPEHRVKGAYWSVTCTHCRKSIRTEKEAHYRCLHCVPSRQIICIECYENRLHASHHVCVKLRHDTSTICQDPPLWGSSNVGVLPSMHGKVLTSASTVHHDAICNGCKSLIDGGRWKCCCCHEFELCSKCEAVWWASMDGSGAAATSQHGGSARAGATAEKSKVKGWVNAMLSTGNATPAHTTPSAKPLLSSSPAASCVLEHSAAHYMLHIRAPLVGDAGSFLHPACDMLEF</sequence>
<dbReference type="OMA" id="CAMRCGI"/>
<keyword evidence="1" id="KW-0479">Metal-binding</keyword>
<evidence type="ECO:0000256" key="4">
    <source>
        <dbReference type="SAM" id="MobiDB-lite"/>
    </source>
</evidence>
<dbReference type="OrthoDB" id="2122982at2759"/>
<dbReference type="AlphaFoldDB" id="A0A0S4JDR0"/>
<dbReference type="PROSITE" id="PS01357">
    <property type="entry name" value="ZF_ZZ_1"/>
    <property type="match status" value="1"/>
</dbReference>
<dbReference type="InterPro" id="IPR000433">
    <property type="entry name" value="Znf_ZZ"/>
</dbReference>
<feature type="domain" description="ZZ-type" evidence="5">
    <location>
        <begin position="796"/>
        <end position="822"/>
    </location>
</feature>
<dbReference type="Proteomes" id="UP000051952">
    <property type="component" value="Unassembled WGS sequence"/>
</dbReference>
<feature type="region of interest" description="Disordered" evidence="4">
    <location>
        <begin position="395"/>
        <end position="424"/>
    </location>
</feature>
<gene>
    <name evidence="6" type="ORF">BSAL_14815</name>
</gene>
<protein>
    <recommendedName>
        <fullName evidence="5">ZZ-type domain-containing protein</fullName>
    </recommendedName>
</protein>
<evidence type="ECO:0000256" key="3">
    <source>
        <dbReference type="ARBA" id="ARBA00022833"/>
    </source>
</evidence>
<accession>A0A0S4JDR0</accession>
<dbReference type="SMART" id="SM00291">
    <property type="entry name" value="ZnF_ZZ"/>
    <property type="match status" value="1"/>
</dbReference>
<dbReference type="Pfam" id="PF00569">
    <property type="entry name" value="ZZ"/>
    <property type="match status" value="1"/>
</dbReference>
<keyword evidence="7" id="KW-1185">Reference proteome</keyword>
<feature type="compositionally biased region" description="Polar residues" evidence="4">
    <location>
        <begin position="405"/>
        <end position="420"/>
    </location>
</feature>
<organism evidence="6 7">
    <name type="scientific">Bodo saltans</name>
    <name type="common">Flagellated protozoan</name>
    <dbReference type="NCBI Taxonomy" id="75058"/>
    <lineage>
        <taxon>Eukaryota</taxon>
        <taxon>Discoba</taxon>
        <taxon>Euglenozoa</taxon>
        <taxon>Kinetoplastea</taxon>
        <taxon>Metakinetoplastina</taxon>
        <taxon>Eubodonida</taxon>
        <taxon>Bodonidae</taxon>
        <taxon>Bodo</taxon>
    </lineage>
</organism>
<dbReference type="InterPro" id="IPR043145">
    <property type="entry name" value="Znf_ZZ_sf"/>
</dbReference>
<evidence type="ECO:0000259" key="5">
    <source>
        <dbReference type="PROSITE" id="PS01357"/>
    </source>
</evidence>
<evidence type="ECO:0000313" key="6">
    <source>
        <dbReference type="EMBL" id="CUG88300.1"/>
    </source>
</evidence>
<dbReference type="EMBL" id="CYKH01001630">
    <property type="protein sequence ID" value="CUG88300.1"/>
    <property type="molecule type" value="Genomic_DNA"/>
</dbReference>
<evidence type="ECO:0000313" key="7">
    <source>
        <dbReference type="Proteomes" id="UP000051952"/>
    </source>
</evidence>
<evidence type="ECO:0000256" key="2">
    <source>
        <dbReference type="ARBA" id="ARBA00022771"/>
    </source>
</evidence>
<feature type="region of interest" description="Disordered" evidence="4">
    <location>
        <begin position="183"/>
        <end position="219"/>
    </location>
</feature>
<proteinExistence type="predicted"/>